<dbReference type="EMBL" id="JAOQAZ010000043">
    <property type="protein sequence ID" value="KAJ4246357.1"/>
    <property type="molecule type" value="Genomic_DNA"/>
</dbReference>
<gene>
    <name evidence="7" type="ORF">NW762_013708</name>
</gene>
<comment type="subcellular location">
    <subcellularLocation>
        <location evidence="1">Secreted</location>
    </subcellularLocation>
</comment>
<protein>
    <recommendedName>
        <fullName evidence="9">SpvB-domain-containing protein</fullName>
    </recommendedName>
</protein>
<name>A0A9W8V8L0_9HYPO</name>
<dbReference type="PANTHER" id="PTHR32305">
    <property type="match status" value="1"/>
</dbReference>
<keyword evidence="3" id="KW-0843">Virulence</keyword>
<dbReference type="InterPro" id="IPR022045">
    <property type="entry name" value="TcdB_toxin_mid/N"/>
</dbReference>
<reference evidence="7" key="1">
    <citation type="submission" date="2022-09" db="EMBL/GenBank/DDBJ databases">
        <title>Fusarium specimens isolated from Avocado Roots.</title>
        <authorList>
            <person name="Stajich J."/>
            <person name="Roper C."/>
            <person name="Heimlech-Rivalta G."/>
        </authorList>
    </citation>
    <scope>NUCLEOTIDE SEQUENCE</scope>
    <source>
        <strain evidence="7">CF00136</strain>
    </source>
</reference>
<evidence type="ECO:0000256" key="4">
    <source>
        <dbReference type="SAM" id="MobiDB-lite"/>
    </source>
</evidence>
<dbReference type="PRINTS" id="PR01341">
    <property type="entry name" value="SALSPVBPROT"/>
</dbReference>
<proteinExistence type="predicted"/>
<dbReference type="InterPro" id="IPR050708">
    <property type="entry name" value="T6SS_VgrG/RHS"/>
</dbReference>
<keyword evidence="2" id="KW-0964">Secreted</keyword>
<dbReference type="NCBIfam" id="TIGR03696">
    <property type="entry name" value="Rhs_assc_core"/>
    <property type="match status" value="1"/>
</dbReference>
<evidence type="ECO:0000259" key="6">
    <source>
        <dbReference type="Pfam" id="PF12256"/>
    </source>
</evidence>
<dbReference type="PANTHER" id="PTHR32305:SF15">
    <property type="entry name" value="PROTEIN RHSA-RELATED"/>
    <property type="match status" value="1"/>
</dbReference>
<dbReference type="Pfam" id="PF03534">
    <property type="entry name" value="SpvB"/>
    <property type="match status" value="1"/>
</dbReference>
<feature type="domain" description="Insecticide toxin TcdB middle/C-terminal" evidence="5">
    <location>
        <begin position="893"/>
        <end position="1003"/>
    </location>
</feature>
<evidence type="ECO:0000256" key="3">
    <source>
        <dbReference type="ARBA" id="ARBA00023026"/>
    </source>
</evidence>
<dbReference type="Pfam" id="PF12255">
    <property type="entry name" value="TcdB_toxin_midC"/>
    <property type="match status" value="1"/>
</dbReference>
<evidence type="ECO:0000313" key="8">
    <source>
        <dbReference type="Proteomes" id="UP001152049"/>
    </source>
</evidence>
<evidence type="ECO:0008006" key="9">
    <source>
        <dbReference type="Google" id="ProtNLM"/>
    </source>
</evidence>
<feature type="compositionally biased region" description="Polar residues" evidence="4">
    <location>
        <begin position="2157"/>
        <end position="2173"/>
    </location>
</feature>
<feature type="region of interest" description="Disordered" evidence="4">
    <location>
        <begin position="2146"/>
        <end position="2173"/>
    </location>
</feature>
<evidence type="ECO:0000256" key="1">
    <source>
        <dbReference type="ARBA" id="ARBA00004613"/>
    </source>
</evidence>
<dbReference type="InterPro" id="IPR022044">
    <property type="entry name" value="TcdB_toxin_mid/C"/>
</dbReference>
<dbReference type="SUPFAM" id="SSF69318">
    <property type="entry name" value="Integrin alpha N-terminal domain"/>
    <property type="match status" value="1"/>
</dbReference>
<feature type="compositionally biased region" description="Basic and acidic residues" evidence="4">
    <location>
        <begin position="2327"/>
        <end position="2344"/>
    </location>
</feature>
<feature type="region of interest" description="Disordered" evidence="4">
    <location>
        <begin position="1"/>
        <end position="55"/>
    </location>
</feature>
<dbReference type="GO" id="GO:0005576">
    <property type="term" value="C:extracellular region"/>
    <property type="evidence" value="ECO:0007669"/>
    <property type="project" value="UniProtKB-SubCell"/>
</dbReference>
<dbReference type="InterPro" id="IPR022385">
    <property type="entry name" value="Rhs_assc_core"/>
</dbReference>
<dbReference type="InterPro" id="IPR003284">
    <property type="entry name" value="Sal_SpvB"/>
</dbReference>
<feature type="region of interest" description="Disordered" evidence="4">
    <location>
        <begin position="2323"/>
        <end position="2345"/>
    </location>
</feature>
<feature type="domain" description="Insecticide toxin TcdB middle/N-terminal" evidence="6">
    <location>
        <begin position="705"/>
        <end position="856"/>
    </location>
</feature>
<dbReference type="InterPro" id="IPR028994">
    <property type="entry name" value="Integrin_alpha_N"/>
</dbReference>
<dbReference type="Gene3D" id="2.180.10.10">
    <property type="entry name" value="RHS repeat-associated core"/>
    <property type="match status" value="1"/>
</dbReference>
<evidence type="ECO:0000313" key="7">
    <source>
        <dbReference type="EMBL" id="KAJ4246357.1"/>
    </source>
</evidence>
<dbReference type="Pfam" id="PF12256">
    <property type="entry name" value="TcdB_toxin_midN"/>
    <property type="match status" value="1"/>
</dbReference>
<keyword evidence="8" id="KW-1185">Reference proteome</keyword>
<comment type="caution">
    <text evidence="7">The sequence shown here is derived from an EMBL/GenBank/DDBJ whole genome shotgun (WGS) entry which is preliminary data.</text>
</comment>
<dbReference type="GO" id="GO:0005737">
    <property type="term" value="C:cytoplasm"/>
    <property type="evidence" value="ECO:0007669"/>
    <property type="project" value="InterPro"/>
</dbReference>
<accession>A0A9W8V8L0</accession>
<dbReference type="OrthoDB" id="5426877at2759"/>
<feature type="compositionally biased region" description="Polar residues" evidence="4">
    <location>
        <begin position="30"/>
        <end position="48"/>
    </location>
</feature>
<evidence type="ECO:0000256" key="2">
    <source>
        <dbReference type="ARBA" id="ARBA00022525"/>
    </source>
</evidence>
<organism evidence="7 8">
    <name type="scientific">Fusarium torreyae</name>
    <dbReference type="NCBI Taxonomy" id="1237075"/>
    <lineage>
        <taxon>Eukaryota</taxon>
        <taxon>Fungi</taxon>
        <taxon>Dikarya</taxon>
        <taxon>Ascomycota</taxon>
        <taxon>Pezizomycotina</taxon>
        <taxon>Sordariomycetes</taxon>
        <taxon>Hypocreomycetidae</taxon>
        <taxon>Hypocreales</taxon>
        <taxon>Nectriaceae</taxon>
        <taxon>Fusarium</taxon>
    </lineage>
</organism>
<evidence type="ECO:0000259" key="5">
    <source>
        <dbReference type="Pfam" id="PF12255"/>
    </source>
</evidence>
<dbReference type="Proteomes" id="UP001152049">
    <property type="component" value="Unassembled WGS sequence"/>
</dbReference>
<sequence length="2405" mass="269823">MFAASTQKRPWEGGIPSAATQHKSSRGLDASSSGQKLSSITTSKHSSTGRGGGAVQDLKQKLQVNPNSGTLDFSIPIPSSPGRAGIEPSLMLNYSSGYGNGIFGLGWKLNLRSITRRTSKNIPKYNSEDIFLLDGVDELVPLLVDDKTAEPTENNSYIIEQFVPRMVQDNKRIERWTSTSDQNKVHWRVISASNVTTVYGSDDESRVFEEKDTSRRNTFSWLPTIIYDALGNAMEFTYKPENASGMSSMPQHLRQSEQHRDNHVKCRARYLKSIRYGNRVPNRDPQDWDIIVPVKSKDWMFELLLDYGEHDLEMPTSKEETEWGLRMDPFSSYTSGFEVRHYRLCRRILMFHHIPEELGPDDYLVSSAALQYAENAKFALLASLTISGHIDGGKGTFSKEDLAPWEFSYTTNPSISDLPVQAVENFNILAFPGGRYPLNAEWVDLDGDGAPGLLVEDSSRTLYYQRNNSNIKSGAGFAQAYVLPGQPIHPSSERYFEDINRNGKMNLVFTTDGGAPLGYYERSDQGWENFEYFGSTINTGVTERERVRLDLVGDGLQDIMIVDEEKGELKWHRSLAEKGFGHVTSTPKADKGFHITNLDQQVVTLYADMSGDGLVDVVHIRSAKISYWPNIGYGRFGQEVTMGNCPIIGEQGYVDPSRIRLADVDATGTQDLLYFPPGGGARLYYNLSGNSWSDAVWITQFPALDSLSTVSLVDLFGNGTSCLCWIGPDSLGQSAQTMLYLDLTRGHKPYVLNRFSNGLGHVSSIEYLSSTAFFRKDEAEGRPWRTRLPTPIHCVESTKQEDLVTGTCFTTRFRYHDGVYDGEDHEFAGFAAVEQWDAEVFNDSQVAFTRPPIHKLSWFHSGRPDFTFPSSNQGSKVTLTPFEPPCGITSTEASRALRGMLVREEIYCDDNSPLQHLPYTTITLTYEVGIVQPKGPNGYCSTRAIGKEKLSFSYERQTSNPRYSYDVVLETNKFGQALKSMSVAYGLKNSTLSKSFEKSAQEEDIVILTENTYTNCINGSGAYREPDTASVRKWRLVHFKADTRDSGKLLSNVKEALGTWTEFDINSTITPQTQGKVLLQERRTYYIRDDLTDFLELGKIQDFSITSRSYELASLGPLQWIHDLKKLSDNETWRDVSLGLVKLPNDDSLWRPESYHLCSDSEEVDLMDVRMSFYSPARAIDPLDHKTEFTYDDKFLFPTEVLDAVGNKTTTSYSYRALKASQVRDPNGNCTGYIYDAFCNLTGVAQMGKAGEEVGDSLVSAQQTIAPDVLERFIQNPALEAMTILGDLTERLVKDHTRFNRSLSSGEGGQPCYEALIKRQEHVYSGRSSDALSISISFLDSQGEVAQQAELADTNQEPTWCIRGRSLKDNKGEIVREYRPILSPTHAFRSHLSPHSKAITHLLDPLGRRVATLNPDHTWSKTIISPWCKVDFDQGDIVLIDDPALDEDVGYLFQLIPRDLYFPTWYNLQRASPSITVSSEASASASFHNTPTVCWFDALGREISTMSDERGLGYTTSRTYSYHGHENAHYDTHNRLVQTLSQDLLQMYQVTSTMESGATHKVFDSLGREVVRWTDSAVITKRTYDPIGRLKELKVASSSELPVVAEIYLYGEDQPQPELKNMRGNLFEVRDQSGVSKNLEFDFKNNCIAKSRQLAVNYKERLDWSDHVELEDETPFISFLTYNVANQVVCATSPNGDITRTSYNSWGLPCRSTWQSTSEADMKVLVDKVEYNEDRKPTVVQRGNKCMSRYFYDDNTGRLREKITVRADKTKLQHKVFVRDCFGRETHVTDLTQDMFFFRNSQINPVSRYRFDSLGRLVSATGVEQVNVHSQTGKCAAQARVPTSYTTLHSPSNGQEVAEYCETYLYDLAGNMKKLSHQFSRGSGIKGWTRSFSYNEASLLREGELSNRLSESTVGDSVETYRYFEQDSGALGCLDAMPGFPTLSWDFSNRLKSSSTQYQSKGTPEKTFHVYDSQGNRVRKVTERSSAINKNRTRLKETLYIDNFTIYREFKGDGQTMSLEKKASKVETVKGTITIENCNLGKRPVSDLIRYQIDHGLEIDTESRLVLHEMYSPFGMTTYAAVRGDIKAPAVYRYSAYERDEETSLYYTANRYYAPWLGRWLSPDPKGIEDGLNRYVYVSNDPISFIDPQGTDKTRNTEGSSGENGGQPTKTWTDTARDYLPTPTTALKTVTGIALLSSMRLINKNITELGKTEAKKMVKETLLSVKEATLPVETFARNIPYHMKLAYGGSHDPSEKGKVIVNKDKLGFGLSAVNWVAGQAIDKAGDKALESYAGMDPVTASYLAGKNLYGLYNEGTSAVKNVLNPGGDEKNKSNEGGEKGEGSQERLSATDYVKWGLGAAIATYKWGNDVKEAAETLKDNIGPALSMIYDAATLPNKEEPSRHLA</sequence>